<organism evidence="8 9">
    <name type="scientific">Pelagicoccus enzymogenes</name>
    <dbReference type="NCBI Taxonomy" id="2773457"/>
    <lineage>
        <taxon>Bacteria</taxon>
        <taxon>Pseudomonadati</taxon>
        <taxon>Verrucomicrobiota</taxon>
        <taxon>Opitutia</taxon>
        <taxon>Puniceicoccales</taxon>
        <taxon>Pelagicoccaceae</taxon>
        <taxon>Pelagicoccus</taxon>
    </lineage>
</organism>
<comment type="subcellular location">
    <subcellularLocation>
        <location evidence="1">Cell membrane</location>
        <topology evidence="1">Multi-pass membrane protein</topology>
    </subcellularLocation>
</comment>
<dbReference type="Proteomes" id="UP000622317">
    <property type="component" value="Unassembled WGS sequence"/>
</dbReference>
<evidence type="ECO:0000256" key="5">
    <source>
        <dbReference type="ARBA" id="ARBA00023136"/>
    </source>
</evidence>
<dbReference type="GO" id="GO:0005886">
    <property type="term" value="C:plasma membrane"/>
    <property type="evidence" value="ECO:0007669"/>
    <property type="project" value="UniProtKB-SubCell"/>
</dbReference>
<accession>A0A927IHI4</accession>
<feature type="transmembrane region" description="Helical" evidence="6">
    <location>
        <begin position="103"/>
        <end position="123"/>
    </location>
</feature>
<evidence type="ECO:0000256" key="2">
    <source>
        <dbReference type="ARBA" id="ARBA00022475"/>
    </source>
</evidence>
<keyword evidence="3 6" id="KW-0812">Transmembrane</keyword>
<reference evidence="8" key="1">
    <citation type="submission" date="2020-09" db="EMBL/GenBank/DDBJ databases">
        <title>Pelagicoccus enzymogenes sp. nov. with an EPS production, isolated from marine sediment.</title>
        <authorList>
            <person name="Feng X."/>
        </authorList>
    </citation>
    <scope>NUCLEOTIDE SEQUENCE</scope>
    <source>
        <strain evidence="8">NFK12</strain>
    </source>
</reference>
<dbReference type="InterPro" id="IPR010432">
    <property type="entry name" value="RDD"/>
</dbReference>
<feature type="domain" description="RDD" evidence="7">
    <location>
        <begin position="24"/>
        <end position="172"/>
    </location>
</feature>
<feature type="transmembrane region" description="Helical" evidence="6">
    <location>
        <begin position="135"/>
        <end position="157"/>
    </location>
</feature>
<keyword evidence="4 6" id="KW-1133">Transmembrane helix</keyword>
<feature type="transmembrane region" description="Helical" evidence="6">
    <location>
        <begin position="195"/>
        <end position="213"/>
    </location>
</feature>
<keyword evidence="9" id="KW-1185">Reference proteome</keyword>
<proteinExistence type="predicted"/>
<dbReference type="InterPro" id="IPR051791">
    <property type="entry name" value="Pra-immunoreactive"/>
</dbReference>
<evidence type="ECO:0000313" key="9">
    <source>
        <dbReference type="Proteomes" id="UP000622317"/>
    </source>
</evidence>
<gene>
    <name evidence="8" type="ORF">IEN85_22675</name>
</gene>
<dbReference type="PANTHER" id="PTHR36115">
    <property type="entry name" value="PROLINE-RICH ANTIGEN HOMOLOG-RELATED"/>
    <property type="match status" value="1"/>
</dbReference>
<dbReference type="Pfam" id="PF06271">
    <property type="entry name" value="RDD"/>
    <property type="match status" value="1"/>
</dbReference>
<dbReference type="PANTHER" id="PTHR36115:SF4">
    <property type="entry name" value="MEMBRANE PROTEIN"/>
    <property type="match status" value="1"/>
</dbReference>
<dbReference type="AlphaFoldDB" id="A0A927IHI4"/>
<dbReference type="RefSeq" id="WP_191619401.1">
    <property type="nucleotide sequence ID" value="NZ_JACYFG010000060.1"/>
</dbReference>
<comment type="caution">
    <text evidence="8">The sequence shown here is derived from an EMBL/GenBank/DDBJ whole genome shotgun (WGS) entry which is preliminary data.</text>
</comment>
<evidence type="ECO:0000256" key="3">
    <source>
        <dbReference type="ARBA" id="ARBA00022692"/>
    </source>
</evidence>
<protein>
    <submittedName>
        <fullName evidence="8">RDD family protein</fullName>
    </submittedName>
</protein>
<evidence type="ECO:0000256" key="4">
    <source>
        <dbReference type="ARBA" id="ARBA00022989"/>
    </source>
</evidence>
<evidence type="ECO:0000256" key="6">
    <source>
        <dbReference type="SAM" id="Phobius"/>
    </source>
</evidence>
<keyword evidence="5 6" id="KW-0472">Membrane</keyword>
<dbReference type="EMBL" id="JACYFG010000060">
    <property type="protein sequence ID" value="MBD5782322.1"/>
    <property type="molecule type" value="Genomic_DNA"/>
</dbReference>
<keyword evidence="2" id="KW-1003">Cell membrane</keyword>
<evidence type="ECO:0000313" key="8">
    <source>
        <dbReference type="EMBL" id="MBD5782322.1"/>
    </source>
</evidence>
<feature type="transmembrane region" description="Helical" evidence="6">
    <location>
        <begin position="31"/>
        <end position="53"/>
    </location>
</feature>
<sequence>MNTPKDEGLTGPRDVEPETQSYRYAGFWRRVLAYAIDAILLGVVGLAIGYSFYEYFLSLGQTGRLYGLAIYMAYFASFNSKLGGGQTLGKRMMGIKVLDQAGAPLAFTTAFIRQGIVATPIFLNGVNIDLGLNQHTVSLVLGIAIFGVGGAIGYFLIFNVRTRRSLHDFLCGSHVVRAEPGASEVKVARLWKGHFVILSVISGLSIAVLVWASNLAEENFNLTKVLALYEKLEQQDNVRQAGVHLNTSYSLANNESRSVTYLQIVAFPPHSIPSESEYALELIGLAVEDEAILSESDIIVFVVRTGFDLGIARHHTNKSVSDTLENWKAAIARYESTGEVPNARFSSNTQIRF</sequence>
<evidence type="ECO:0000256" key="1">
    <source>
        <dbReference type="ARBA" id="ARBA00004651"/>
    </source>
</evidence>
<name>A0A927IHI4_9BACT</name>
<feature type="transmembrane region" description="Helical" evidence="6">
    <location>
        <begin position="65"/>
        <end position="82"/>
    </location>
</feature>
<evidence type="ECO:0000259" key="7">
    <source>
        <dbReference type="Pfam" id="PF06271"/>
    </source>
</evidence>